<protein>
    <recommendedName>
        <fullName evidence="1">Heterokaryon incompatibility domain-containing protein</fullName>
    </recommendedName>
</protein>
<name>A0A8H7K5V3_BIOOC</name>
<gene>
    <name evidence="2" type="ORF">IM811_006183</name>
</gene>
<dbReference type="Proteomes" id="UP000616885">
    <property type="component" value="Unassembled WGS sequence"/>
</dbReference>
<proteinExistence type="predicted"/>
<evidence type="ECO:0000313" key="2">
    <source>
        <dbReference type="EMBL" id="KAF9743843.1"/>
    </source>
</evidence>
<dbReference type="InterPro" id="IPR052895">
    <property type="entry name" value="HetReg/Transcr_Mod"/>
</dbReference>
<dbReference type="InterPro" id="IPR010730">
    <property type="entry name" value="HET"/>
</dbReference>
<comment type="caution">
    <text evidence="2">The sequence shown here is derived from an EMBL/GenBank/DDBJ whole genome shotgun (WGS) entry which is preliminary data.</text>
</comment>
<dbReference type="PANTHER" id="PTHR24148">
    <property type="entry name" value="ANKYRIN REPEAT DOMAIN-CONTAINING PROTEIN 39 HOMOLOG-RELATED"/>
    <property type="match status" value="1"/>
</dbReference>
<evidence type="ECO:0000313" key="3">
    <source>
        <dbReference type="Proteomes" id="UP000616885"/>
    </source>
</evidence>
<evidence type="ECO:0000259" key="1">
    <source>
        <dbReference type="Pfam" id="PF06985"/>
    </source>
</evidence>
<dbReference type="Pfam" id="PF06985">
    <property type="entry name" value="HET"/>
    <property type="match status" value="1"/>
</dbReference>
<organism evidence="2 3">
    <name type="scientific">Bionectria ochroleuca</name>
    <name type="common">Gliocladium roseum</name>
    <dbReference type="NCBI Taxonomy" id="29856"/>
    <lineage>
        <taxon>Eukaryota</taxon>
        <taxon>Fungi</taxon>
        <taxon>Dikarya</taxon>
        <taxon>Ascomycota</taxon>
        <taxon>Pezizomycotina</taxon>
        <taxon>Sordariomycetes</taxon>
        <taxon>Hypocreomycetidae</taxon>
        <taxon>Hypocreales</taxon>
        <taxon>Bionectriaceae</taxon>
        <taxon>Clonostachys</taxon>
    </lineage>
</organism>
<feature type="domain" description="Heterokaryon incompatibility" evidence="1">
    <location>
        <begin position="147"/>
        <end position="272"/>
    </location>
</feature>
<accession>A0A8H7K5V3</accession>
<dbReference type="EMBL" id="JADCTT010000016">
    <property type="protein sequence ID" value="KAF9743843.1"/>
    <property type="molecule type" value="Genomic_DNA"/>
</dbReference>
<dbReference type="AlphaFoldDB" id="A0A8H7K5V3"/>
<sequence>MRSHKVRQPPSSAELYTPLGPGEIRVLEIFPAWDSDGESTVSCRLVKTNMTRGVKYSALSYIWGPRLPTKYITINGVTRPVTINLACALKALRNTGALEEGRRLERGKIAPLEQPHGGHHKRRHHSGSRFTRALDTMLPGSLSGPESVHIWVDAVCINQADLAERNQQVAQMASIYKNAQQVISWLGESDEFHRLDLGLNLVHAIYPSLRPRQSKNPNKRVRVDVNSGLEWVAQQADLLYGYEDGKTPNIHWDGALNIVKCEYWTRVWIIQEIAMARSGADNILLCGDTCATYAEYCAFSAFLGHLAEAGKRLWGPIDNTVRILLSTSHGANTAKNREKQIRAIQNGKFNATMLLISAMTHRATDPKDMIYGFQSLMSDTQTSVDYGLSVRDVYLNWAREDFRAFRITDMTMWTSGIGLDSYRNTHGLPSWFPDLSTLSSLVEVREPIDPHPSDTNALGLLSQVVYQVNPKAVKGQRPELTDSLDMWLPSVIFGEIEMVIQGEELRIWEPRHSEKAFEMYAAILSQFRYGVRAHEENTTTLGALFHAIYQGRDPFDNAPMCFPLDPTLPSLQFFVRGIRYAIQKYPCSKSVLDELGLTSHEQLWPLFCRLLFGPNLSQDQCDLIFPAATPFSVLVEFNQEHLEESSYSEFLGRLTRSKRVSFFKTRDGYLGMGPRYIRPGDKLVASGISTLPSIVRESDNTHYYHVGTCYISGFGPDELSAKWGRDEVVEDTLTLR</sequence>
<dbReference type="Pfam" id="PF26639">
    <property type="entry name" value="Het-6_barrel"/>
    <property type="match status" value="1"/>
</dbReference>
<reference evidence="2" key="1">
    <citation type="submission" date="2020-10" db="EMBL/GenBank/DDBJ databases">
        <title>High-Quality Genome Resource of Clonostachys rosea strain S41 by Oxford Nanopore Long-Read Sequencing.</title>
        <authorList>
            <person name="Wang H."/>
        </authorList>
    </citation>
    <scope>NUCLEOTIDE SEQUENCE</scope>
    <source>
        <strain evidence="2">S41</strain>
    </source>
</reference>
<dbReference type="PANTHER" id="PTHR24148:SF73">
    <property type="entry name" value="HET DOMAIN PROTEIN (AFU_ORTHOLOGUE AFUA_8G01020)"/>
    <property type="match status" value="1"/>
</dbReference>